<dbReference type="VEuPathDB" id="FungiDB:BD410DRAFT_510348"/>
<proteinExistence type="predicted"/>
<evidence type="ECO:0000313" key="2">
    <source>
        <dbReference type="Proteomes" id="UP000294933"/>
    </source>
</evidence>
<evidence type="ECO:0000313" key="1">
    <source>
        <dbReference type="EMBL" id="TDL18148.1"/>
    </source>
</evidence>
<reference evidence="1 2" key="1">
    <citation type="submission" date="2018-06" db="EMBL/GenBank/DDBJ databases">
        <title>A transcriptomic atlas of mushroom development highlights an independent origin of complex multicellularity.</title>
        <authorList>
            <consortium name="DOE Joint Genome Institute"/>
            <person name="Krizsan K."/>
            <person name="Almasi E."/>
            <person name="Merenyi Z."/>
            <person name="Sahu N."/>
            <person name="Viragh M."/>
            <person name="Koszo T."/>
            <person name="Mondo S."/>
            <person name="Kiss B."/>
            <person name="Balint B."/>
            <person name="Kues U."/>
            <person name="Barry K."/>
            <person name="Hegedus J.C."/>
            <person name="Henrissat B."/>
            <person name="Johnson J."/>
            <person name="Lipzen A."/>
            <person name="Ohm R."/>
            <person name="Nagy I."/>
            <person name="Pangilinan J."/>
            <person name="Yan J."/>
            <person name="Xiong Y."/>
            <person name="Grigoriev I.V."/>
            <person name="Hibbett D.S."/>
            <person name="Nagy L.G."/>
        </authorList>
    </citation>
    <scope>NUCLEOTIDE SEQUENCE [LARGE SCALE GENOMIC DNA]</scope>
    <source>
        <strain evidence="1 2">SZMC22713</strain>
    </source>
</reference>
<protein>
    <recommendedName>
        <fullName evidence="3">F-box domain-containing protein</fullName>
    </recommendedName>
</protein>
<dbReference type="Gene3D" id="1.20.1280.50">
    <property type="match status" value="1"/>
</dbReference>
<dbReference type="EMBL" id="ML170212">
    <property type="protein sequence ID" value="TDL18148.1"/>
    <property type="molecule type" value="Genomic_DNA"/>
</dbReference>
<dbReference type="AlphaFoldDB" id="A0A4Y7PST6"/>
<gene>
    <name evidence="1" type="ORF">BD410DRAFT_510348</name>
</gene>
<dbReference type="OrthoDB" id="3365698at2759"/>
<dbReference type="Proteomes" id="UP000294933">
    <property type="component" value="Unassembled WGS sequence"/>
</dbReference>
<dbReference type="STRING" id="50990.A0A4Y7PST6"/>
<keyword evidence="2" id="KW-1185">Reference proteome</keyword>
<sequence>MIKPSEKQSTTIQTIAPETLFEIFKHCLPIDHDQCSICDASRAPLLLGRVCNRWRMISVSSPHLWSRFALLAGQLSRMDCKSALDVTNRWISRTGSQPLSIYFHYDSSFRYEKFLPKGLELVASLSLRWKDIKICIPSGFIGVTFAPFWFGHLPHLENFESTIFDFHNVEVVHWLDLSTAPQLQTFHQSRGWAYILNSAIECPTSRISRSKIRSQECLFVICWTVFCTVLCLRSCTLTSMKPEPAFRKNFPPSSNSTISVISPCACTPKLTRAICLTCSSCPH</sequence>
<accession>A0A4Y7PST6</accession>
<name>A0A4Y7PST6_9AGAM</name>
<organism evidence="1 2">
    <name type="scientific">Rickenella mellea</name>
    <dbReference type="NCBI Taxonomy" id="50990"/>
    <lineage>
        <taxon>Eukaryota</taxon>
        <taxon>Fungi</taxon>
        <taxon>Dikarya</taxon>
        <taxon>Basidiomycota</taxon>
        <taxon>Agaricomycotina</taxon>
        <taxon>Agaricomycetes</taxon>
        <taxon>Hymenochaetales</taxon>
        <taxon>Rickenellaceae</taxon>
        <taxon>Rickenella</taxon>
    </lineage>
</organism>
<evidence type="ECO:0008006" key="3">
    <source>
        <dbReference type="Google" id="ProtNLM"/>
    </source>
</evidence>